<sequence>MHDPAELCAELIRFDTSNYGEGKSNGEREAALWIAARLTAAGLEPVVLGPEESRQSVVVRMPGSDRSLPALLVHAHLDVVPAEPEQWSVPPFEGRIRDGWIYGRGAADMKDMAAMTLATLLNWTDAGQGPRRDIVVAFVADEEDKGAYGADWLATVHPQLFEGVEAAIGESGGTATPLTGADGRSVRLYPVGAGERGTMHIRVRAEGVSGHGSRPVPVNAVQNLIAALHRLGNHRWPQVLVPVVRAYIEQTTAALGFEADFESEAGVEAAIDAMGEAGRVARVTVRCSATPTVLRAGYKTNVIPGVAEADVDIRCLPGTEEETLATVRQLLGPEVGLDFLTRESPLQSSVDSPWFEAMRQALQRHDPEAVVVPMCMGGGTDAKAFSRLGIQCYGFAPLTADPDGRLPEGVHGVDERVPVASVRGGQKVLQDFLTHV</sequence>
<dbReference type="SUPFAM" id="SSF53187">
    <property type="entry name" value="Zn-dependent exopeptidases"/>
    <property type="match status" value="1"/>
</dbReference>
<organism evidence="7">
    <name type="scientific">Arthrobacter saudimassiliensis</name>
    <dbReference type="NCBI Taxonomy" id="1461584"/>
    <lineage>
        <taxon>Bacteria</taxon>
        <taxon>Bacillati</taxon>
        <taxon>Actinomycetota</taxon>
        <taxon>Actinomycetes</taxon>
        <taxon>Micrococcales</taxon>
        <taxon>Micrococcaceae</taxon>
        <taxon>Arthrobacter</taxon>
    </lineage>
</organism>
<dbReference type="Pfam" id="PF07687">
    <property type="entry name" value="M20_dimer"/>
    <property type="match status" value="1"/>
</dbReference>
<dbReference type="Gene3D" id="1.10.150.900">
    <property type="match status" value="1"/>
</dbReference>
<evidence type="ECO:0000256" key="4">
    <source>
        <dbReference type="ARBA" id="ARBA00022801"/>
    </source>
</evidence>
<evidence type="ECO:0000256" key="1">
    <source>
        <dbReference type="ARBA" id="ARBA00001947"/>
    </source>
</evidence>
<dbReference type="EMBL" id="LN483070">
    <property type="protein sequence ID" value="CEA07163.1"/>
    <property type="molecule type" value="Genomic_DNA"/>
</dbReference>
<dbReference type="PANTHER" id="PTHR43808:SF8">
    <property type="entry name" value="PEPTIDASE M20 DIMERISATION DOMAIN-CONTAINING PROTEIN"/>
    <property type="match status" value="1"/>
</dbReference>
<dbReference type="Gene3D" id="3.30.70.360">
    <property type="match status" value="1"/>
</dbReference>
<feature type="domain" description="Peptidase M20 dimerisation" evidence="6">
    <location>
        <begin position="194"/>
        <end position="329"/>
    </location>
</feature>
<dbReference type="NCBIfam" id="NF005913">
    <property type="entry name" value="PRK07906.1"/>
    <property type="match status" value="1"/>
</dbReference>
<dbReference type="InterPro" id="IPR050072">
    <property type="entry name" value="Peptidase_M20A"/>
</dbReference>
<keyword evidence="4" id="KW-0378">Hydrolase</keyword>
<dbReference type="PIRSF" id="PIRSF036696">
    <property type="entry name" value="ACY-1"/>
    <property type="match status" value="1"/>
</dbReference>
<evidence type="ECO:0000259" key="6">
    <source>
        <dbReference type="Pfam" id="PF07687"/>
    </source>
</evidence>
<comment type="similarity">
    <text evidence="2">Belongs to the peptidase M20A family.</text>
</comment>
<evidence type="ECO:0000256" key="5">
    <source>
        <dbReference type="ARBA" id="ARBA00022833"/>
    </source>
</evidence>
<proteinExistence type="inferred from homology"/>
<dbReference type="InterPro" id="IPR036264">
    <property type="entry name" value="Bact_exopeptidase_dim_dom"/>
</dbReference>
<dbReference type="AlphaFoldDB" id="A0A078MIJ8"/>
<comment type="cofactor">
    <cofactor evidence="1">
        <name>Zn(2+)</name>
        <dbReference type="ChEBI" id="CHEBI:29105"/>
    </cofactor>
</comment>
<keyword evidence="5" id="KW-0862">Zinc</keyword>
<dbReference type="PATRIC" id="fig|1461584.3.peg.467"/>
<accession>A0A078MIJ8</accession>
<dbReference type="Gene3D" id="3.40.630.10">
    <property type="entry name" value="Zn peptidases"/>
    <property type="match status" value="1"/>
</dbReference>
<evidence type="ECO:0000256" key="3">
    <source>
        <dbReference type="ARBA" id="ARBA00022723"/>
    </source>
</evidence>
<dbReference type="GO" id="GO:0046872">
    <property type="term" value="F:metal ion binding"/>
    <property type="evidence" value="ECO:0007669"/>
    <property type="project" value="UniProtKB-KW"/>
</dbReference>
<reference evidence="7" key="1">
    <citation type="submission" date="2014-07" db="EMBL/GenBank/DDBJ databases">
        <authorList>
            <person name="Urmite Genomes Urmite Genomes"/>
        </authorList>
    </citation>
    <scope>NUCLEOTIDE SEQUENCE</scope>
    <source>
        <strain evidence="7">11W110_air</strain>
    </source>
</reference>
<evidence type="ECO:0000313" key="7">
    <source>
        <dbReference type="EMBL" id="CEA07163.1"/>
    </source>
</evidence>
<protein>
    <submittedName>
        <fullName evidence="7">Putative succinyl-diaminopimelate desuccinylase</fullName>
    </submittedName>
</protein>
<dbReference type="SUPFAM" id="SSF55031">
    <property type="entry name" value="Bacterial exopeptidase dimerisation domain"/>
    <property type="match status" value="1"/>
</dbReference>
<dbReference type="Pfam" id="PF01546">
    <property type="entry name" value="Peptidase_M20"/>
    <property type="match status" value="1"/>
</dbReference>
<dbReference type="PROSITE" id="PS00758">
    <property type="entry name" value="ARGE_DAPE_CPG2_1"/>
    <property type="match status" value="1"/>
</dbReference>
<dbReference type="InterPro" id="IPR011650">
    <property type="entry name" value="Peptidase_M20_dimer"/>
</dbReference>
<dbReference type="GO" id="GO:0016787">
    <property type="term" value="F:hydrolase activity"/>
    <property type="evidence" value="ECO:0007669"/>
    <property type="project" value="UniProtKB-KW"/>
</dbReference>
<evidence type="ECO:0000256" key="2">
    <source>
        <dbReference type="ARBA" id="ARBA00006247"/>
    </source>
</evidence>
<dbReference type="PANTHER" id="PTHR43808">
    <property type="entry name" value="ACETYLORNITHINE DEACETYLASE"/>
    <property type="match status" value="1"/>
</dbReference>
<dbReference type="InterPro" id="IPR001261">
    <property type="entry name" value="ArgE/DapE_CS"/>
</dbReference>
<keyword evidence="3" id="KW-0479">Metal-binding</keyword>
<name>A0A078MIJ8_9MICC</name>
<gene>
    <name evidence="7" type="primary">dapE_2</name>
    <name evidence="7" type="ORF">BN1051_00476</name>
</gene>
<dbReference type="InterPro" id="IPR002933">
    <property type="entry name" value="Peptidase_M20"/>
</dbReference>
<dbReference type="FunFam" id="1.10.150.900:FF:000002">
    <property type="entry name" value="M20/M25/M40 family peptidase"/>
    <property type="match status" value="1"/>
</dbReference>